<keyword evidence="1" id="KW-0732">Signal</keyword>
<organism evidence="3 4">
    <name type="scientific">Pseudozobellia thermophila</name>
    <dbReference type="NCBI Taxonomy" id="192903"/>
    <lineage>
        <taxon>Bacteria</taxon>
        <taxon>Pseudomonadati</taxon>
        <taxon>Bacteroidota</taxon>
        <taxon>Flavobacteriia</taxon>
        <taxon>Flavobacteriales</taxon>
        <taxon>Flavobacteriaceae</taxon>
        <taxon>Pseudozobellia</taxon>
    </lineage>
</organism>
<evidence type="ECO:0000256" key="1">
    <source>
        <dbReference type="SAM" id="SignalP"/>
    </source>
</evidence>
<evidence type="ECO:0000313" key="4">
    <source>
        <dbReference type="Proteomes" id="UP000184543"/>
    </source>
</evidence>
<dbReference type="Gene3D" id="2.40.128.20">
    <property type="match status" value="1"/>
</dbReference>
<dbReference type="InterPro" id="IPR053892">
    <property type="entry name" value="MoaF-like"/>
</dbReference>
<feature type="chain" id="PRO_5013155675" description="MoaF-like domain-containing protein" evidence="1">
    <location>
        <begin position="24"/>
        <end position="152"/>
    </location>
</feature>
<dbReference type="RefSeq" id="WP_139278151.1">
    <property type="nucleotide sequence ID" value="NZ_FQYU01000015.1"/>
</dbReference>
<name>A0A1M6NTZ1_9FLAO</name>
<evidence type="ECO:0000313" key="3">
    <source>
        <dbReference type="EMBL" id="SHJ99165.1"/>
    </source>
</evidence>
<keyword evidence="4" id="KW-1185">Reference proteome</keyword>
<dbReference type="AlphaFoldDB" id="A0A1M6NTZ1"/>
<reference evidence="4" key="1">
    <citation type="submission" date="2016-11" db="EMBL/GenBank/DDBJ databases">
        <authorList>
            <person name="Varghese N."/>
            <person name="Submissions S."/>
        </authorList>
    </citation>
    <scope>NUCLEOTIDE SEQUENCE [LARGE SCALE GENOMIC DNA]</scope>
    <source>
        <strain evidence="4">DSM 19858</strain>
    </source>
</reference>
<feature type="signal peptide" evidence="1">
    <location>
        <begin position="1"/>
        <end position="23"/>
    </location>
</feature>
<evidence type="ECO:0000259" key="2">
    <source>
        <dbReference type="Pfam" id="PF22036"/>
    </source>
</evidence>
<feature type="domain" description="MoaF-like" evidence="2">
    <location>
        <begin position="44"/>
        <end position="124"/>
    </location>
</feature>
<gene>
    <name evidence="3" type="ORF">SAMN04488513_11547</name>
</gene>
<dbReference type="InterPro" id="IPR012674">
    <property type="entry name" value="Calycin"/>
</dbReference>
<protein>
    <recommendedName>
        <fullName evidence="2">MoaF-like domain-containing protein</fullName>
    </recommendedName>
</protein>
<dbReference type="Pfam" id="PF22036">
    <property type="entry name" value="MoaF_like"/>
    <property type="match status" value="1"/>
</dbReference>
<dbReference type="OrthoDB" id="1451052at2"/>
<proteinExistence type="predicted"/>
<accession>A0A1M6NTZ1</accession>
<sequence>MKAKTKWAALICLTVLGVGLTQAQGKTTEENKFQFGEPEHFLDGYSLNFQYQNGTAIHMEFHDGQAQYEWLAGPAKGNGNSDIPYRSRKIGDKLYLVNWHETGLKDYLTIVFDFEKMIVHSSIIIGYENRPERTLKTVFRSGIIDHLKKLEK</sequence>
<dbReference type="Proteomes" id="UP000184543">
    <property type="component" value="Unassembled WGS sequence"/>
</dbReference>
<dbReference type="EMBL" id="FQYU01000015">
    <property type="protein sequence ID" value="SHJ99165.1"/>
    <property type="molecule type" value="Genomic_DNA"/>
</dbReference>